<dbReference type="Pfam" id="PF07596">
    <property type="entry name" value="SBP_bac_10"/>
    <property type="match status" value="1"/>
</dbReference>
<dbReference type="AlphaFoldDB" id="A0A2S8FKY7"/>
<comment type="caution">
    <text evidence="2">The sequence shown here is derived from an EMBL/GenBank/DDBJ whole genome shotgun (WGS) entry which is preliminary data.</text>
</comment>
<feature type="domain" description="DUF1559" evidence="1">
    <location>
        <begin position="338"/>
        <end position="416"/>
    </location>
</feature>
<evidence type="ECO:0000313" key="2">
    <source>
        <dbReference type="EMBL" id="PQO32823.1"/>
    </source>
</evidence>
<sequence length="538" mass="60923">MAQATSDGDQTLAESVPFEFSYLIGEANLSFWHQMNDLEKEPGPQGPHVDAFESSGAFDRTLVTQVFLVPIESAEKILWANGADYRFGAPNLLIIQMRTPIDVAELKKSQGFDSDFDVYQTFEIKPFGGGRLARLVSPNRVVIASNQANMDAFLEFQKLPITSRKSAATVFSDPNFILRYAQRKPPGQEDAELSEEMIRNDPVAKLLAPLDRTLDRLMFQAKFTDEHSLSLELKGTFTSAEAAKEASIKYRMGKAMLDQFFELYLEDTELPPTAYPVAYKNWPHAVSVLNQLLENAQASVDGDQCVIQTNCDRELYDTLLTIIKRLPEHTARIDDQFRLQRLLAALSRYHAIHDHYPSSIIVDEESGHVRSWRVEMLKYLGDEKYKELYEKYRKDEPWDSEANLKLLDASVSIFSSNWETDPHAASFFLVLGEGTALHDEEATRQQIKDALGETAILVSADRNIPWTMPVDLNLEQALDLEKLGTWGDDRILVGTANYRAVVLPTDFSLENWRNMLLKADGKKVPLPEPFRPIKRANP</sequence>
<accession>A0A2S8FKY7</accession>
<proteinExistence type="predicted"/>
<dbReference type="InterPro" id="IPR011453">
    <property type="entry name" value="DUF1559"/>
</dbReference>
<evidence type="ECO:0000313" key="3">
    <source>
        <dbReference type="Proteomes" id="UP000238322"/>
    </source>
</evidence>
<organism evidence="2 3">
    <name type="scientific">Blastopirellula marina</name>
    <dbReference type="NCBI Taxonomy" id="124"/>
    <lineage>
        <taxon>Bacteria</taxon>
        <taxon>Pseudomonadati</taxon>
        <taxon>Planctomycetota</taxon>
        <taxon>Planctomycetia</taxon>
        <taxon>Pirellulales</taxon>
        <taxon>Pirellulaceae</taxon>
        <taxon>Blastopirellula</taxon>
    </lineage>
</organism>
<evidence type="ECO:0000259" key="1">
    <source>
        <dbReference type="Pfam" id="PF07596"/>
    </source>
</evidence>
<reference evidence="2 3" key="1">
    <citation type="submission" date="2018-02" db="EMBL/GenBank/DDBJ databases">
        <title>Comparative genomes isolates from brazilian mangrove.</title>
        <authorList>
            <person name="Araujo J.E."/>
            <person name="Taketani R.G."/>
            <person name="Silva M.C.P."/>
            <person name="Loureco M.V."/>
            <person name="Andreote F.D."/>
        </authorList>
    </citation>
    <scope>NUCLEOTIDE SEQUENCE [LARGE SCALE GENOMIC DNA]</scope>
    <source>
        <strain evidence="2 3">Hex-1 MGV</strain>
    </source>
</reference>
<dbReference type="EMBL" id="PUHY01000012">
    <property type="protein sequence ID" value="PQO32823.1"/>
    <property type="molecule type" value="Genomic_DNA"/>
</dbReference>
<name>A0A2S8FKY7_9BACT</name>
<gene>
    <name evidence="2" type="ORF">C5Y83_21815</name>
</gene>
<dbReference type="Proteomes" id="UP000238322">
    <property type="component" value="Unassembled WGS sequence"/>
</dbReference>
<protein>
    <recommendedName>
        <fullName evidence="1">DUF1559 domain-containing protein</fullName>
    </recommendedName>
</protein>